<feature type="signal peptide" evidence="1">
    <location>
        <begin position="1"/>
        <end position="26"/>
    </location>
</feature>
<dbReference type="AlphaFoldDB" id="A0A7C4AIR4"/>
<evidence type="ECO:0000256" key="1">
    <source>
        <dbReference type="SAM" id="SignalP"/>
    </source>
</evidence>
<dbReference type="EMBL" id="DTHO01000009">
    <property type="protein sequence ID" value="HGG99021.1"/>
    <property type="molecule type" value="Genomic_DNA"/>
</dbReference>
<keyword evidence="1" id="KW-0732">Signal</keyword>
<sequence length="578" mass="64912">MANKIFKKGFLLSFIFFLFFCHPALTYSDIVAKPGTFDHFQIDTSDHLIAGNEYKIIIYAVDAFGNPVTMPQESVKIYRVTVSGSATINPVQFKSPEVTQAGMVVKFRDDKAEDVIFSLYEINSPFPVVEKRIKVIAGPINSLNIKTPASVRVGSKFGILISGMDRFGNIVCKDFDPSELNLFFKGDVSPQIKESRYLPDNCNVNVTLYTEKTGVFYVEADLLNRNITGKSDRIEVLNADVASFVIETPAEAIAGEPFNVTISAIDKFNNFVKDFASKKEKLNIVAAGKGYIFPSEVSSYAFSDGRANISLRYDRAEDIKILVKFPKDSSIKGESNIVKILPPKVKRFEIISPETIIAGQKFKIKVTAYNQLDKIMSNYNLYGKTVILKSSGTGNITPNRVPPSEFVNGVATVEVMYDKAEKFQIFATVEDEEVPSKEIKIKEEKKIEKRKKKELKPKKEVKTKKAAQLKEILLELKNVSLVETKNTSTLTLFIPNIHKYGGYSPTTKKSGNIMSVVIEVYPAKNKLTKPVELESAFIKEVSISEDKNKILANIVLKKPLKYHILKKQNELRVEFRRP</sequence>
<comment type="caution">
    <text evidence="2">The sequence shown here is derived from an EMBL/GenBank/DDBJ whole genome shotgun (WGS) entry which is preliminary data.</text>
</comment>
<feature type="chain" id="PRO_5027619511" evidence="1">
    <location>
        <begin position="27"/>
        <end position="578"/>
    </location>
</feature>
<gene>
    <name evidence="2" type="ORF">ENV75_00990</name>
</gene>
<protein>
    <submittedName>
        <fullName evidence="2">Uncharacterized protein</fullName>
    </submittedName>
</protein>
<name>A0A7C4AIR4_9BACT</name>
<evidence type="ECO:0000313" key="2">
    <source>
        <dbReference type="EMBL" id="HGG99021.1"/>
    </source>
</evidence>
<proteinExistence type="predicted"/>
<reference evidence="2" key="1">
    <citation type="journal article" date="2020" name="mSystems">
        <title>Genome- and Community-Level Interaction Insights into Carbon Utilization and Element Cycling Functions of Hydrothermarchaeota in Hydrothermal Sediment.</title>
        <authorList>
            <person name="Zhou Z."/>
            <person name="Liu Y."/>
            <person name="Xu W."/>
            <person name="Pan J."/>
            <person name="Luo Z.H."/>
            <person name="Li M."/>
        </authorList>
    </citation>
    <scope>NUCLEOTIDE SEQUENCE [LARGE SCALE GENOMIC DNA]</scope>
    <source>
        <strain evidence="2">SpSt-788</strain>
    </source>
</reference>
<accession>A0A7C4AIR4</accession>
<organism evidence="2">
    <name type="scientific">Thermodesulfovibrio aggregans</name>
    <dbReference type="NCBI Taxonomy" id="86166"/>
    <lineage>
        <taxon>Bacteria</taxon>
        <taxon>Pseudomonadati</taxon>
        <taxon>Nitrospirota</taxon>
        <taxon>Thermodesulfovibrionia</taxon>
        <taxon>Thermodesulfovibrionales</taxon>
        <taxon>Thermodesulfovibrionaceae</taxon>
        <taxon>Thermodesulfovibrio</taxon>
    </lineage>
</organism>